<gene>
    <name evidence="4" type="ORF">BECKFW1821C_GA0114237_11291</name>
</gene>
<dbReference type="InterPro" id="IPR008201">
    <property type="entry name" value="HepT-like"/>
</dbReference>
<sequence length="82" mass="9412">MRHDANICIRDAIDACELILAFTADYSLQQYQADPRTKAAVEREFEIIGEALNSRLTPERKAELQASARYTIEPMEQESHRT</sequence>
<organism evidence="4">
    <name type="scientific">Candidatus Kentrum sp. FW</name>
    <dbReference type="NCBI Taxonomy" id="2126338"/>
    <lineage>
        <taxon>Bacteria</taxon>
        <taxon>Pseudomonadati</taxon>
        <taxon>Pseudomonadota</taxon>
        <taxon>Gammaproteobacteria</taxon>
        <taxon>Candidatus Kentrum</taxon>
    </lineage>
</organism>
<dbReference type="GO" id="GO:0110001">
    <property type="term" value="C:toxin-antitoxin complex"/>
    <property type="evidence" value="ECO:0007669"/>
    <property type="project" value="InterPro"/>
</dbReference>
<dbReference type="GO" id="GO:0004540">
    <property type="term" value="F:RNA nuclease activity"/>
    <property type="evidence" value="ECO:0007669"/>
    <property type="project" value="InterPro"/>
</dbReference>
<keyword evidence="2" id="KW-0540">Nuclease</keyword>
<dbReference type="GO" id="GO:0016787">
    <property type="term" value="F:hydrolase activity"/>
    <property type="evidence" value="ECO:0007669"/>
    <property type="project" value="UniProtKB-KW"/>
</dbReference>
<accession>A0A450U353</accession>
<dbReference type="AlphaFoldDB" id="A0A450U353"/>
<keyword evidence="1" id="KW-1277">Toxin-antitoxin system</keyword>
<evidence type="ECO:0000256" key="3">
    <source>
        <dbReference type="ARBA" id="ARBA00022801"/>
    </source>
</evidence>
<proteinExistence type="predicted"/>
<dbReference type="EMBL" id="CAADFE010000129">
    <property type="protein sequence ID" value="VFJ77554.1"/>
    <property type="molecule type" value="Genomic_DNA"/>
</dbReference>
<evidence type="ECO:0000313" key="4">
    <source>
        <dbReference type="EMBL" id="VFJ77554.1"/>
    </source>
</evidence>
<protein>
    <submittedName>
        <fullName evidence="4">Uncharacterized protein</fullName>
    </submittedName>
</protein>
<evidence type="ECO:0000256" key="2">
    <source>
        <dbReference type="ARBA" id="ARBA00022722"/>
    </source>
</evidence>
<evidence type="ECO:0000256" key="1">
    <source>
        <dbReference type="ARBA" id="ARBA00022649"/>
    </source>
</evidence>
<keyword evidence="3" id="KW-0378">Hydrolase</keyword>
<reference evidence="4" key="1">
    <citation type="submission" date="2019-02" db="EMBL/GenBank/DDBJ databases">
        <authorList>
            <person name="Gruber-Vodicka R. H."/>
            <person name="Seah K. B. B."/>
        </authorList>
    </citation>
    <scope>NUCLEOTIDE SEQUENCE</scope>
    <source>
        <strain evidence="4">BECK_BZ131</strain>
    </source>
</reference>
<dbReference type="Pfam" id="PF01934">
    <property type="entry name" value="HepT-like"/>
    <property type="match status" value="1"/>
</dbReference>
<name>A0A450U353_9GAMM</name>